<dbReference type="PANTHER" id="PTHR31719">
    <property type="entry name" value="NAC TRANSCRIPTION FACTOR 56"/>
    <property type="match status" value="1"/>
</dbReference>
<dbReference type="GeneID" id="110799961"/>
<dbReference type="RefSeq" id="XP_021860940.1">
    <property type="nucleotide sequence ID" value="XM_022005248.2"/>
</dbReference>
<evidence type="ECO:0000256" key="1">
    <source>
        <dbReference type="ARBA" id="ARBA00023015"/>
    </source>
</evidence>
<dbReference type="Proteomes" id="UP000813463">
    <property type="component" value="Chromosome 2"/>
</dbReference>
<dbReference type="GO" id="GO:0048731">
    <property type="term" value="P:system development"/>
    <property type="evidence" value="ECO:0000318"/>
    <property type="project" value="GO_Central"/>
</dbReference>
<dbReference type="InterPro" id="IPR036093">
    <property type="entry name" value="NAC_dom_sf"/>
</dbReference>
<protein>
    <submittedName>
        <fullName evidence="7">NAC domain-containing protein 104</fullName>
    </submittedName>
</protein>
<reference evidence="6" key="1">
    <citation type="journal article" date="2021" name="Nat. Commun.">
        <title>Genomic analyses provide insights into spinach domestication and the genetic basis of agronomic traits.</title>
        <authorList>
            <person name="Cai X."/>
            <person name="Sun X."/>
            <person name="Xu C."/>
            <person name="Sun H."/>
            <person name="Wang X."/>
            <person name="Ge C."/>
            <person name="Zhang Z."/>
            <person name="Wang Q."/>
            <person name="Fei Z."/>
            <person name="Jiao C."/>
            <person name="Wang Q."/>
        </authorList>
    </citation>
    <scope>NUCLEOTIDE SEQUENCE [LARGE SCALE GENOMIC DNA]</scope>
    <source>
        <strain evidence="6">cv. Varoflay</strain>
    </source>
</reference>
<keyword evidence="2" id="KW-0238">DNA-binding</keyword>
<keyword evidence="3" id="KW-0804">Transcription</keyword>
<dbReference type="OrthoDB" id="1877845at2759"/>
<reference evidence="7" key="2">
    <citation type="submission" date="2025-08" db="UniProtKB">
        <authorList>
            <consortium name="RefSeq"/>
        </authorList>
    </citation>
    <scope>IDENTIFICATION</scope>
    <source>
        <tissue evidence="7">Leaf</tissue>
    </source>
</reference>
<evidence type="ECO:0000256" key="4">
    <source>
        <dbReference type="ARBA" id="ARBA00023242"/>
    </source>
</evidence>
<dbReference type="Pfam" id="PF02365">
    <property type="entry name" value="NAM"/>
    <property type="match status" value="1"/>
</dbReference>
<keyword evidence="6" id="KW-1185">Reference proteome</keyword>
<dbReference type="GO" id="GO:0006355">
    <property type="term" value="P:regulation of DNA-templated transcription"/>
    <property type="evidence" value="ECO:0007669"/>
    <property type="project" value="InterPro"/>
</dbReference>
<dbReference type="FunFam" id="2.170.150.80:FF:000014">
    <property type="entry name" value="NAC domain-containing protein 104"/>
    <property type="match status" value="1"/>
</dbReference>
<evidence type="ECO:0000256" key="2">
    <source>
        <dbReference type="ARBA" id="ARBA00023125"/>
    </source>
</evidence>
<organism evidence="6 7">
    <name type="scientific">Spinacia oleracea</name>
    <name type="common">Spinach</name>
    <dbReference type="NCBI Taxonomy" id="3562"/>
    <lineage>
        <taxon>Eukaryota</taxon>
        <taxon>Viridiplantae</taxon>
        <taxon>Streptophyta</taxon>
        <taxon>Embryophyta</taxon>
        <taxon>Tracheophyta</taxon>
        <taxon>Spermatophyta</taxon>
        <taxon>Magnoliopsida</taxon>
        <taxon>eudicotyledons</taxon>
        <taxon>Gunneridae</taxon>
        <taxon>Pentapetalae</taxon>
        <taxon>Caryophyllales</taxon>
        <taxon>Chenopodiaceae</taxon>
        <taxon>Chenopodioideae</taxon>
        <taxon>Anserineae</taxon>
        <taxon>Spinacia</taxon>
    </lineage>
</organism>
<dbReference type="KEGG" id="soe:110799961"/>
<name>A0A9R0K848_SPIOL</name>
<keyword evidence="1" id="KW-0805">Transcription regulation</keyword>
<dbReference type="InterPro" id="IPR003441">
    <property type="entry name" value="NAC-dom"/>
</dbReference>
<dbReference type="AlphaFoldDB" id="A0A9R0K848"/>
<dbReference type="GO" id="GO:0003677">
    <property type="term" value="F:DNA binding"/>
    <property type="evidence" value="ECO:0007669"/>
    <property type="project" value="UniProtKB-KW"/>
</dbReference>
<evidence type="ECO:0000259" key="5">
    <source>
        <dbReference type="PROSITE" id="PS51005"/>
    </source>
</evidence>
<sequence length="191" mass="22310">MGDNNNLPPGFRFCPTDEELVVHFLRRKDDLLPYHPDIIPDLDVYPYNPWDLQGKALSEGNKWYYYSRKMQNRVSDSGYWKQMGMDEPIMSSSCRKIVGIKKYYVFHIGDPSNDVWTSWIMHEYRLPDSGSSSKSTSRKRGNPKLDYSKRVICKVFEQRNDDDDGDNDTELSCLDEVFLSMDDLDEISLPN</sequence>
<gene>
    <name evidence="7" type="primary">LOC110799961</name>
</gene>
<keyword evidence="4" id="KW-0539">Nucleus</keyword>
<accession>A0A9R0K848</accession>
<dbReference type="PROSITE" id="PS51005">
    <property type="entry name" value="NAC"/>
    <property type="match status" value="1"/>
</dbReference>
<proteinExistence type="predicted"/>
<dbReference type="SUPFAM" id="SSF101941">
    <property type="entry name" value="NAC domain"/>
    <property type="match status" value="1"/>
</dbReference>
<dbReference type="PANTHER" id="PTHR31719:SF134">
    <property type="entry name" value="NAC DOMAIN-CONTAINING PROTEIN 104"/>
    <property type="match status" value="1"/>
</dbReference>
<evidence type="ECO:0000313" key="7">
    <source>
        <dbReference type="RefSeq" id="XP_021860940.1"/>
    </source>
</evidence>
<evidence type="ECO:0000256" key="3">
    <source>
        <dbReference type="ARBA" id="ARBA00023163"/>
    </source>
</evidence>
<dbReference type="Gene3D" id="2.170.150.80">
    <property type="entry name" value="NAC domain"/>
    <property type="match status" value="1"/>
</dbReference>
<feature type="domain" description="NAC" evidence="5">
    <location>
        <begin position="7"/>
        <end position="158"/>
    </location>
</feature>
<evidence type="ECO:0000313" key="6">
    <source>
        <dbReference type="Proteomes" id="UP000813463"/>
    </source>
</evidence>